<dbReference type="PANTHER" id="PTHR14312">
    <property type="entry name" value="CREB/ATF BZIP TRANSCRIPTION FACTOR"/>
    <property type="match status" value="1"/>
</dbReference>
<dbReference type="GO" id="GO:0010468">
    <property type="term" value="P:regulation of gene expression"/>
    <property type="evidence" value="ECO:0007669"/>
    <property type="project" value="TreeGrafter"/>
</dbReference>
<feature type="compositionally biased region" description="Low complexity" evidence="2">
    <location>
        <begin position="300"/>
        <end position="320"/>
    </location>
</feature>
<feature type="region of interest" description="Disordered" evidence="2">
    <location>
        <begin position="277"/>
        <end position="353"/>
    </location>
</feature>
<reference evidence="4" key="1">
    <citation type="journal article" date="2020" name="Fungal Divers.">
        <title>Resolving the Mortierellaceae phylogeny through synthesis of multi-gene phylogenetics and phylogenomics.</title>
        <authorList>
            <person name="Vandepol N."/>
            <person name="Liber J."/>
            <person name="Desiro A."/>
            <person name="Na H."/>
            <person name="Kennedy M."/>
            <person name="Barry K."/>
            <person name="Grigoriev I.V."/>
            <person name="Miller A.N."/>
            <person name="O'Donnell K."/>
            <person name="Stajich J.E."/>
            <person name="Bonito G."/>
        </authorList>
    </citation>
    <scope>NUCLEOTIDE SEQUENCE</scope>
    <source>
        <strain evidence="4">BC1065</strain>
    </source>
</reference>
<comment type="caution">
    <text evidence="4">The sequence shown here is derived from an EMBL/GenBank/DDBJ whole genome shotgun (WGS) entry which is preliminary data.</text>
</comment>
<feature type="region of interest" description="Disordered" evidence="2">
    <location>
        <begin position="438"/>
        <end position="459"/>
    </location>
</feature>
<keyword evidence="3" id="KW-0472">Membrane</keyword>
<evidence type="ECO:0000313" key="4">
    <source>
        <dbReference type="EMBL" id="KAG0256302.1"/>
    </source>
</evidence>
<feature type="transmembrane region" description="Helical" evidence="3">
    <location>
        <begin position="102"/>
        <end position="123"/>
    </location>
</feature>
<protein>
    <submittedName>
        <fullName evidence="4">Uncharacterized protein</fullName>
    </submittedName>
</protein>
<feature type="transmembrane region" description="Helical" evidence="3">
    <location>
        <begin position="129"/>
        <end position="150"/>
    </location>
</feature>
<evidence type="ECO:0000256" key="1">
    <source>
        <dbReference type="SAM" id="Coils"/>
    </source>
</evidence>
<sequence>MAQYRRMTSGRLSFEQPPLSFQQPPFSTSSPFPPIPPFTPLYFTCRCGSPPPAHQTSDVVAHNNSNSRNGQCYIYGNTFAPEFIIVVVIVTLANIAMVFGNVLIILIGIFIALSFTVSCAMVIGNIFNILIGICIAFNITVSIIVSFALSSDIGMAFRSIVSIFLRIHTRICIVLGIIINIVVTLILSIVFGIALSTGPSTSAGLTREQRCDKQQEVEQEEERKEEERETKRLLKFWDAQRQEFVRKQLERQAEAEKALRKENQALKERLARAEEEIAQLKSQQQQQQQHQQQHQHQHQQQHQQQQHQQHQQQQQQQQHQPQPSQEKTEDRPQRQVRAQQQQQQQPRQDQIHKEWQKCAHTAFELAKILLAYVERNSLELFTLTTAFQHQDPEVKARQEEEVEQRELDWFQQWDCWRDEWDEWKLCWQERMTWQGRTSWQEQQQQRRQRGPAPADDEQQRAQVQEFADLVEGLRVRVSGVIEENDSNLVEAATRAQALQENVAQAAARQEGLEEDLATLGAEHQKHQRWLNQCTADLDHFASKHQQTKDGSSQDQKTCPYIMQLFFYKGLKAVHLRAPGSHKQ</sequence>
<evidence type="ECO:0000313" key="5">
    <source>
        <dbReference type="Proteomes" id="UP000807716"/>
    </source>
</evidence>
<feature type="compositionally biased region" description="Low complexity" evidence="2">
    <location>
        <begin position="335"/>
        <end position="348"/>
    </location>
</feature>
<keyword evidence="3" id="KW-1133">Transmembrane helix</keyword>
<organism evidence="4 5">
    <name type="scientific">Actinomortierella ambigua</name>
    <dbReference type="NCBI Taxonomy" id="1343610"/>
    <lineage>
        <taxon>Eukaryota</taxon>
        <taxon>Fungi</taxon>
        <taxon>Fungi incertae sedis</taxon>
        <taxon>Mucoromycota</taxon>
        <taxon>Mortierellomycotina</taxon>
        <taxon>Mortierellomycetes</taxon>
        <taxon>Mortierellales</taxon>
        <taxon>Mortierellaceae</taxon>
        <taxon>Actinomortierella</taxon>
    </lineage>
</organism>
<evidence type="ECO:0000256" key="2">
    <source>
        <dbReference type="SAM" id="MobiDB-lite"/>
    </source>
</evidence>
<proteinExistence type="predicted"/>
<feature type="coiled-coil region" evidence="1">
    <location>
        <begin position="481"/>
        <end position="522"/>
    </location>
</feature>
<dbReference type="GO" id="GO:0043565">
    <property type="term" value="F:sequence-specific DNA binding"/>
    <property type="evidence" value="ECO:0007669"/>
    <property type="project" value="TreeGrafter"/>
</dbReference>
<dbReference type="GO" id="GO:0005634">
    <property type="term" value="C:nucleus"/>
    <property type="evidence" value="ECO:0007669"/>
    <property type="project" value="TreeGrafter"/>
</dbReference>
<feature type="transmembrane region" description="Helical" evidence="3">
    <location>
        <begin position="171"/>
        <end position="195"/>
    </location>
</feature>
<dbReference type="EMBL" id="JAAAJB010000415">
    <property type="protein sequence ID" value="KAG0256302.1"/>
    <property type="molecule type" value="Genomic_DNA"/>
</dbReference>
<evidence type="ECO:0000256" key="3">
    <source>
        <dbReference type="SAM" id="Phobius"/>
    </source>
</evidence>
<keyword evidence="3" id="KW-0812">Transmembrane</keyword>
<feature type="compositionally biased region" description="Low complexity" evidence="2">
    <location>
        <begin position="283"/>
        <end position="292"/>
    </location>
</feature>
<gene>
    <name evidence="4" type="ORF">DFQ27_005779</name>
</gene>
<keyword evidence="5" id="KW-1185">Reference proteome</keyword>
<keyword evidence="1" id="KW-0175">Coiled coil</keyword>
<feature type="transmembrane region" description="Helical" evidence="3">
    <location>
        <begin position="73"/>
        <end position="95"/>
    </location>
</feature>
<name>A0A9P6U2F1_9FUNG</name>
<dbReference type="Proteomes" id="UP000807716">
    <property type="component" value="Unassembled WGS sequence"/>
</dbReference>
<dbReference type="AlphaFoldDB" id="A0A9P6U2F1"/>
<accession>A0A9P6U2F1</accession>
<dbReference type="PANTHER" id="PTHR14312:SF1">
    <property type="entry name" value="BASIC-LEUCINE ZIPPER TRANSCRIPTION FACTOR A"/>
    <property type="match status" value="1"/>
</dbReference>